<dbReference type="InterPro" id="IPR017961">
    <property type="entry name" value="DNA_pol_Y-fam_little_finger"/>
</dbReference>
<evidence type="ECO:0000256" key="11">
    <source>
        <dbReference type="ARBA" id="ARBA00049244"/>
    </source>
</evidence>
<evidence type="ECO:0000256" key="9">
    <source>
        <dbReference type="ARBA" id="ARBA00022932"/>
    </source>
</evidence>
<evidence type="ECO:0000313" key="14">
    <source>
        <dbReference type="Proteomes" id="UP000035680"/>
    </source>
</evidence>
<keyword evidence="9" id="KW-0239">DNA-directed DNA polymerase</keyword>
<evidence type="ECO:0000256" key="5">
    <source>
        <dbReference type="ARBA" id="ARBA00022705"/>
    </source>
</evidence>
<dbReference type="Gene3D" id="3.30.1490.100">
    <property type="entry name" value="DNA polymerase, Y-family, little finger domain"/>
    <property type="match status" value="1"/>
</dbReference>
<evidence type="ECO:0000256" key="3">
    <source>
        <dbReference type="ARBA" id="ARBA00022679"/>
    </source>
</evidence>
<keyword evidence="8" id="KW-0460">Magnesium</keyword>
<evidence type="ECO:0000259" key="13">
    <source>
        <dbReference type="PROSITE" id="PS50173"/>
    </source>
</evidence>
<dbReference type="Gene3D" id="1.10.150.20">
    <property type="entry name" value="5' to 3' exonuclease, C-terminal subdomain"/>
    <property type="match status" value="1"/>
</dbReference>
<dbReference type="EC" id="2.7.7.7" evidence="1"/>
<dbReference type="GO" id="GO:0003684">
    <property type="term" value="F:damaged DNA binding"/>
    <property type="evidence" value="ECO:0007669"/>
    <property type="project" value="InterPro"/>
</dbReference>
<keyword evidence="14" id="KW-1185">Reference proteome</keyword>
<dbReference type="AlphaFoldDB" id="A0A0K0F6L1"/>
<dbReference type="SUPFAM" id="SSF100879">
    <property type="entry name" value="Lesion bypass DNA polymerase (Y-family), little finger domain"/>
    <property type="match status" value="1"/>
</dbReference>
<evidence type="ECO:0000256" key="12">
    <source>
        <dbReference type="SAM" id="MobiDB-lite"/>
    </source>
</evidence>
<dbReference type="STRING" id="75913.A0A0K0F6L1"/>
<dbReference type="InterPro" id="IPR043128">
    <property type="entry name" value="Rev_trsase/Diguanyl_cyclase"/>
</dbReference>
<evidence type="ECO:0000256" key="10">
    <source>
        <dbReference type="ARBA" id="ARBA00023204"/>
    </source>
</evidence>
<organism evidence="14 15">
    <name type="scientific">Strongyloides venezuelensis</name>
    <name type="common">Threadworm</name>
    <dbReference type="NCBI Taxonomy" id="75913"/>
    <lineage>
        <taxon>Eukaryota</taxon>
        <taxon>Metazoa</taxon>
        <taxon>Ecdysozoa</taxon>
        <taxon>Nematoda</taxon>
        <taxon>Chromadorea</taxon>
        <taxon>Rhabditida</taxon>
        <taxon>Tylenchina</taxon>
        <taxon>Panagrolaimomorpha</taxon>
        <taxon>Strongyloidoidea</taxon>
        <taxon>Strongyloididae</taxon>
        <taxon>Strongyloides</taxon>
    </lineage>
</organism>
<dbReference type="GO" id="GO:0006281">
    <property type="term" value="P:DNA repair"/>
    <property type="evidence" value="ECO:0007669"/>
    <property type="project" value="UniProtKB-KW"/>
</dbReference>
<keyword evidence="5" id="KW-0235">DNA replication</keyword>
<reference evidence="14" key="1">
    <citation type="submission" date="2014-07" db="EMBL/GenBank/DDBJ databases">
        <authorList>
            <person name="Martin A.A"/>
            <person name="De Silva N."/>
        </authorList>
    </citation>
    <scope>NUCLEOTIDE SEQUENCE</scope>
</reference>
<dbReference type="GO" id="GO:0006260">
    <property type="term" value="P:DNA replication"/>
    <property type="evidence" value="ECO:0007669"/>
    <property type="project" value="UniProtKB-KW"/>
</dbReference>
<dbReference type="PANTHER" id="PTHR11076">
    <property type="entry name" value="DNA REPAIR POLYMERASE UMUC / TRANSFERASE FAMILY MEMBER"/>
    <property type="match status" value="1"/>
</dbReference>
<dbReference type="CDD" id="cd03586">
    <property type="entry name" value="PolY_Pol_IV_kappa"/>
    <property type="match status" value="1"/>
</dbReference>
<evidence type="ECO:0000256" key="8">
    <source>
        <dbReference type="ARBA" id="ARBA00022842"/>
    </source>
</evidence>
<evidence type="ECO:0000313" key="15">
    <source>
        <dbReference type="WBParaSite" id="SVE_0445500.1"/>
    </source>
</evidence>
<evidence type="ECO:0000256" key="2">
    <source>
        <dbReference type="ARBA" id="ARBA00016178"/>
    </source>
</evidence>
<keyword evidence="6" id="KW-0479">Metal-binding</keyword>
<reference evidence="15" key="2">
    <citation type="submission" date="2015-08" db="UniProtKB">
        <authorList>
            <consortium name="WormBaseParasite"/>
        </authorList>
    </citation>
    <scope>IDENTIFICATION</scope>
</reference>
<sequence>MAAYYSGNKAGFDGLDKDKIAKIIADNSGSKYTDFKAKQDEKLNKKVDSLKERISNLRDKEIREAEKKVDKYIMYQEQNRNLNYVMLHIDMDAFYAAVEMRDDPNLRDVPMAVGELSMLSTSNYHARKYGVRSGMPGFIGLKLCPHLKIVNCNFDKYRKVSHEVQKVFNSYDPNFFMGSLDEVYMDITDFMLTRKIPNILERRRYKGECVCKLPIIHSDDEEGICKVEEIKETCSKCRKERICVVDKVSFGITEAEVVKEIRFRVQQATGLTCSAGIAANWLLAKICSDINKPNGQFELKRDREEIMNFMSKLHVRKVNGIGQQTHGLLQAINIDICEDIYKNRGILKLVFSEINWTFLIRTYLGIGHSVIESSKEDSKRKSISVERTFKETSDVGECLSYLKGACEELIRCLEHQNVRGGRLVVLKCRKDTFERYTRSHTVAELVSTVDQLFGIGKDLILKEMNEAPVKYRLIGIGLSRLSFFGEGDDINEELSSTDGESKGSKNYLSEKYDSSDNDIVCLSEENIEIIEITDRKERSKSIASVDNQKKQSRKRPGTNLDLFLSSSKKRNF</sequence>
<dbReference type="GO" id="GO:0003887">
    <property type="term" value="F:DNA-directed DNA polymerase activity"/>
    <property type="evidence" value="ECO:0007669"/>
    <property type="project" value="UniProtKB-KW"/>
</dbReference>
<keyword evidence="7" id="KW-0227">DNA damage</keyword>
<dbReference type="Pfam" id="PF11799">
    <property type="entry name" value="IMS_C"/>
    <property type="match status" value="1"/>
</dbReference>
<dbReference type="InterPro" id="IPR043502">
    <property type="entry name" value="DNA/RNA_pol_sf"/>
</dbReference>
<dbReference type="GO" id="GO:0005634">
    <property type="term" value="C:nucleus"/>
    <property type="evidence" value="ECO:0007669"/>
    <property type="project" value="TreeGrafter"/>
</dbReference>
<dbReference type="WBParaSite" id="SVE_0445500.1">
    <property type="protein sequence ID" value="SVE_0445500.1"/>
    <property type="gene ID" value="SVE_0445500"/>
</dbReference>
<dbReference type="Gene3D" id="3.30.70.270">
    <property type="match status" value="1"/>
</dbReference>
<dbReference type="Proteomes" id="UP000035680">
    <property type="component" value="Unassembled WGS sequence"/>
</dbReference>
<accession>A0A0K0F6L1</accession>
<evidence type="ECO:0000256" key="1">
    <source>
        <dbReference type="ARBA" id="ARBA00012417"/>
    </source>
</evidence>
<dbReference type="FunFam" id="3.40.1170.60:FF:000012">
    <property type="entry name" value="Putative DNA-directed polymerase kappa"/>
    <property type="match status" value="1"/>
</dbReference>
<keyword evidence="3" id="KW-0808">Transferase</keyword>
<evidence type="ECO:0000256" key="7">
    <source>
        <dbReference type="ARBA" id="ARBA00022763"/>
    </source>
</evidence>
<protein>
    <recommendedName>
        <fullName evidence="2">DNA polymerase kappa</fullName>
        <ecNumber evidence="1">2.7.7.7</ecNumber>
    </recommendedName>
</protein>
<dbReference type="InterPro" id="IPR022880">
    <property type="entry name" value="DNApol_IV"/>
</dbReference>
<dbReference type="InterPro" id="IPR001126">
    <property type="entry name" value="UmuC"/>
</dbReference>
<evidence type="ECO:0000256" key="4">
    <source>
        <dbReference type="ARBA" id="ARBA00022695"/>
    </source>
</evidence>
<feature type="region of interest" description="Disordered" evidence="12">
    <location>
        <begin position="540"/>
        <end position="560"/>
    </location>
</feature>
<dbReference type="PANTHER" id="PTHR11076:SF33">
    <property type="entry name" value="DNA POLYMERASE KAPPA"/>
    <property type="match status" value="1"/>
</dbReference>
<dbReference type="Gene3D" id="1.10.150.810">
    <property type="match status" value="1"/>
</dbReference>
<name>A0A0K0F6L1_STRVS</name>
<dbReference type="FunFam" id="3.30.1490.100:FF:000004">
    <property type="entry name" value="DNA polymerase IV"/>
    <property type="match status" value="1"/>
</dbReference>
<proteinExistence type="predicted"/>
<keyword evidence="10" id="KW-0234">DNA repair</keyword>
<dbReference type="GO" id="GO:0042276">
    <property type="term" value="P:error-prone translesion synthesis"/>
    <property type="evidence" value="ECO:0007669"/>
    <property type="project" value="TreeGrafter"/>
</dbReference>
<dbReference type="Pfam" id="PF00817">
    <property type="entry name" value="IMS"/>
    <property type="match status" value="1"/>
</dbReference>
<feature type="domain" description="UmuC" evidence="13">
    <location>
        <begin position="86"/>
        <end position="322"/>
    </location>
</feature>
<comment type="catalytic activity">
    <reaction evidence="11">
        <text>DNA(n) + a 2'-deoxyribonucleoside 5'-triphosphate = DNA(n+1) + diphosphate</text>
        <dbReference type="Rhea" id="RHEA:22508"/>
        <dbReference type="Rhea" id="RHEA-COMP:17339"/>
        <dbReference type="Rhea" id="RHEA-COMP:17340"/>
        <dbReference type="ChEBI" id="CHEBI:33019"/>
        <dbReference type="ChEBI" id="CHEBI:61560"/>
        <dbReference type="ChEBI" id="CHEBI:173112"/>
        <dbReference type="EC" id="2.7.7.7"/>
    </reaction>
</comment>
<dbReference type="PROSITE" id="PS50173">
    <property type="entry name" value="UMUC"/>
    <property type="match status" value="1"/>
</dbReference>
<keyword evidence="4" id="KW-0548">Nucleotidyltransferase</keyword>
<dbReference type="SUPFAM" id="SSF56672">
    <property type="entry name" value="DNA/RNA polymerases"/>
    <property type="match status" value="1"/>
</dbReference>
<evidence type="ECO:0000256" key="6">
    <source>
        <dbReference type="ARBA" id="ARBA00022723"/>
    </source>
</evidence>
<dbReference type="GO" id="GO:0046872">
    <property type="term" value="F:metal ion binding"/>
    <property type="evidence" value="ECO:0007669"/>
    <property type="project" value="UniProtKB-KW"/>
</dbReference>
<dbReference type="InterPro" id="IPR050116">
    <property type="entry name" value="DNA_polymerase-Y"/>
</dbReference>
<dbReference type="Gene3D" id="3.40.1170.60">
    <property type="match status" value="1"/>
</dbReference>
<dbReference type="InterPro" id="IPR036775">
    <property type="entry name" value="DNA_pol_Y-fam_lit_finger_sf"/>
</dbReference>